<dbReference type="NCBIfam" id="NF004790">
    <property type="entry name" value="PRK06136.1"/>
    <property type="match status" value="1"/>
</dbReference>
<sequence length="251" mass="26019">MQAGKVYLIGAGPGDPELMTLKAVRKLNAADVVLIDDLVNRAVLSHARADARIIEVGKRGGCQSTPQAFIHRQMIAEARAGRVVARLKGGDPFMFGRGGEEVEALRAAGIAVEIISGVTSGMAAPAALGIPVTHRDWAPGVTFVTGHTRDGNSVNWAALAAARTTLVIYMGIKNLPEIVAQLLEAGLPATTPAAVIENGTLAEQRQIKSNLGNLQAATQQAGIGSPAIMVIGEVASLAHIETCTRIAVKAA</sequence>
<dbReference type="EMBL" id="BGOW01000003">
    <property type="protein sequence ID" value="GBL44959.1"/>
    <property type="molecule type" value="Genomic_DNA"/>
</dbReference>
<dbReference type="GO" id="GO:0004851">
    <property type="term" value="F:uroporphyrin-III C-methyltransferase activity"/>
    <property type="evidence" value="ECO:0007669"/>
    <property type="project" value="UniProtKB-EC"/>
</dbReference>
<dbReference type="FunFam" id="3.40.1010.10:FF:000001">
    <property type="entry name" value="Siroheme synthase"/>
    <property type="match status" value="1"/>
</dbReference>
<dbReference type="InterPro" id="IPR014777">
    <property type="entry name" value="4pyrrole_Mease_sub1"/>
</dbReference>
<comment type="caution">
    <text evidence="11">The sequence shown here is derived from an EMBL/GenBank/DDBJ whole genome shotgun (WGS) entry which is preliminary data.</text>
</comment>
<name>A0A401JBI2_9PROT</name>
<dbReference type="PROSITE" id="PS00839">
    <property type="entry name" value="SUMT_1"/>
    <property type="match status" value="1"/>
</dbReference>
<dbReference type="SUPFAM" id="SSF53790">
    <property type="entry name" value="Tetrapyrrole methylase"/>
    <property type="match status" value="1"/>
</dbReference>
<dbReference type="PANTHER" id="PTHR45790">
    <property type="entry name" value="SIROHEME SYNTHASE-RELATED"/>
    <property type="match status" value="1"/>
</dbReference>
<keyword evidence="7" id="KW-0627">Porphyrin biosynthesis</keyword>
<dbReference type="PANTHER" id="PTHR45790:SF3">
    <property type="entry name" value="S-ADENOSYL-L-METHIONINE-DEPENDENT UROPORPHYRINOGEN III METHYLTRANSFERASE, CHLOROPLASTIC"/>
    <property type="match status" value="1"/>
</dbReference>
<evidence type="ECO:0000256" key="4">
    <source>
        <dbReference type="ARBA" id="ARBA00022603"/>
    </source>
</evidence>
<dbReference type="UniPathway" id="UPA00262">
    <property type="reaction ID" value="UER00211"/>
</dbReference>
<comment type="pathway">
    <text evidence="8">Porphyrin-containing compound metabolism; siroheme biosynthesis; precorrin-2 from uroporphyrinogen III: step 1/1.</text>
</comment>
<evidence type="ECO:0000256" key="1">
    <source>
        <dbReference type="ARBA" id="ARBA00005879"/>
    </source>
</evidence>
<keyword evidence="4 11" id="KW-0489">Methyltransferase</keyword>
<dbReference type="Pfam" id="PF00590">
    <property type="entry name" value="TP_methylase"/>
    <property type="match status" value="1"/>
</dbReference>
<keyword evidence="12" id="KW-1185">Reference proteome</keyword>
<dbReference type="NCBIfam" id="TIGR01469">
    <property type="entry name" value="cobA_cysG_Cterm"/>
    <property type="match status" value="1"/>
</dbReference>
<dbReference type="GO" id="GO:0019354">
    <property type="term" value="P:siroheme biosynthetic process"/>
    <property type="evidence" value="ECO:0007669"/>
    <property type="project" value="UniProtKB-UniPathway"/>
</dbReference>
<comment type="pathway">
    <text evidence="9">Cofactor biosynthesis; adenosylcobalamin biosynthesis; precorrin-2 from uroporphyrinogen III: step 1/1.</text>
</comment>
<dbReference type="Proteomes" id="UP000286806">
    <property type="component" value="Unassembled WGS sequence"/>
</dbReference>
<keyword evidence="5 11" id="KW-0808">Transferase</keyword>
<evidence type="ECO:0000256" key="5">
    <source>
        <dbReference type="ARBA" id="ARBA00022679"/>
    </source>
</evidence>
<comment type="similarity">
    <text evidence="1">Belongs to the precorrin methyltransferase family.</text>
</comment>
<dbReference type="FunFam" id="3.30.950.10:FF:000001">
    <property type="entry name" value="Siroheme synthase"/>
    <property type="match status" value="1"/>
</dbReference>
<protein>
    <recommendedName>
        <fullName evidence="2">uroporphyrinogen-III C-methyltransferase</fullName>
        <ecNumber evidence="2">2.1.1.107</ecNumber>
    </recommendedName>
</protein>
<dbReference type="InterPro" id="IPR006366">
    <property type="entry name" value="CobA/CysG_C"/>
</dbReference>
<dbReference type="CDD" id="cd11642">
    <property type="entry name" value="SUMT"/>
    <property type="match status" value="1"/>
</dbReference>
<evidence type="ECO:0000256" key="2">
    <source>
        <dbReference type="ARBA" id="ARBA00012162"/>
    </source>
</evidence>
<dbReference type="InterPro" id="IPR035996">
    <property type="entry name" value="4pyrrol_Methylase_sf"/>
</dbReference>
<dbReference type="OrthoDB" id="9815856at2"/>
<dbReference type="EC" id="2.1.1.107" evidence="2"/>
<gene>
    <name evidence="11" type="ORF">SFMTTN_0760</name>
</gene>
<evidence type="ECO:0000256" key="9">
    <source>
        <dbReference type="ARBA" id="ARBA00060548"/>
    </source>
</evidence>
<dbReference type="GO" id="GO:0009236">
    <property type="term" value="P:cobalamin biosynthetic process"/>
    <property type="evidence" value="ECO:0007669"/>
    <property type="project" value="UniProtKB-KW"/>
</dbReference>
<dbReference type="Gene3D" id="3.30.950.10">
    <property type="entry name" value="Methyltransferase, Cobalt-precorrin-4 Transmethylase, Domain 2"/>
    <property type="match status" value="1"/>
</dbReference>
<dbReference type="InterPro" id="IPR050161">
    <property type="entry name" value="Siro_Cobalamin_biosynth"/>
</dbReference>
<evidence type="ECO:0000313" key="11">
    <source>
        <dbReference type="EMBL" id="GBL44959.1"/>
    </source>
</evidence>
<evidence type="ECO:0000256" key="8">
    <source>
        <dbReference type="ARBA" id="ARBA00025705"/>
    </source>
</evidence>
<evidence type="ECO:0000256" key="7">
    <source>
        <dbReference type="ARBA" id="ARBA00023244"/>
    </source>
</evidence>
<evidence type="ECO:0000256" key="3">
    <source>
        <dbReference type="ARBA" id="ARBA00022573"/>
    </source>
</evidence>
<keyword evidence="3" id="KW-0169">Cobalamin biosynthesis</keyword>
<reference evidence="11 12" key="1">
    <citation type="journal article" date="2019" name="Front. Microbiol.">
        <title>Genomes of Neutrophilic Sulfur-Oxidizing Chemolithoautotrophs Representing 9 Proteobacterial Species From 8 Genera.</title>
        <authorList>
            <person name="Watanabe T."/>
            <person name="Kojima H."/>
            <person name="Umezawa K."/>
            <person name="Hori C."/>
            <person name="Takasuka T.E."/>
            <person name="Kato Y."/>
            <person name="Fukui M."/>
        </authorList>
    </citation>
    <scope>NUCLEOTIDE SEQUENCE [LARGE SCALE GENOMIC DNA]</scope>
    <source>
        <strain evidence="11 12">TTN</strain>
    </source>
</reference>
<dbReference type="InterPro" id="IPR000878">
    <property type="entry name" value="4pyrrol_Mease"/>
</dbReference>
<dbReference type="GO" id="GO:0032259">
    <property type="term" value="P:methylation"/>
    <property type="evidence" value="ECO:0007669"/>
    <property type="project" value="UniProtKB-KW"/>
</dbReference>
<evidence type="ECO:0000259" key="10">
    <source>
        <dbReference type="Pfam" id="PF00590"/>
    </source>
</evidence>
<proteinExistence type="inferred from homology"/>
<dbReference type="InterPro" id="IPR003043">
    <property type="entry name" value="Uropor_MeTrfase_CS"/>
</dbReference>
<accession>A0A401JBI2</accession>
<dbReference type="InterPro" id="IPR014776">
    <property type="entry name" value="4pyrrole_Mease_sub2"/>
</dbReference>
<feature type="domain" description="Tetrapyrrole methylase" evidence="10">
    <location>
        <begin position="5"/>
        <end position="214"/>
    </location>
</feature>
<dbReference type="Gene3D" id="3.40.1010.10">
    <property type="entry name" value="Cobalt-precorrin-4 Transmethylase, Domain 1"/>
    <property type="match status" value="1"/>
</dbReference>
<evidence type="ECO:0000256" key="6">
    <source>
        <dbReference type="ARBA" id="ARBA00022691"/>
    </source>
</evidence>
<evidence type="ECO:0000313" key="12">
    <source>
        <dbReference type="Proteomes" id="UP000286806"/>
    </source>
</evidence>
<organism evidence="11 12">
    <name type="scientific">Sulfuriferula multivorans</name>
    <dbReference type="NCBI Taxonomy" id="1559896"/>
    <lineage>
        <taxon>Bacteria</taxon>
        <taxon>Pseudomonadati</taxon>
        <taxon>Pseudomonadota</taxon>
        <taxon>Betaproteobacteria</taxon>
        <taxon>Nitrosomonadales</taxon>
        <taxon>Sulfuricellaceae</taxon>
        <taxon>Sulfuriferula</taxon>
    </lineage>
</organism>
<keyword evidence="6" id="KW-0949">S-adenosyl-L-methionine</keyword>
<dbReference type="AlphaFoldDB" id="A0A401JBI2"/>
<dbReference type="RefSeq" id="WP_124703779.1">
    <property type="nucleotide sequence ID" value="NZ_BGOW01000003.1"/>
</dbReference>